<proteinExistence type="predicted"/>
<dbReference type="EMBL" id="CM056810">
    <property type="protein sequence ID" value="KAJ8644752.1"/>
    <property type="molecule type" value="Genomic_DNA"/>
</dbReference>
<dbReference type="Proteomes" id="UP001234297">
    <property type="component" value="Chromosome 2"/>
</dbReference>
<protein>
    <submittedName>
        <fullName evidence="1">Uncharacterized protein</fullName>
    </submittedName>
</protein>
<sequence>MVKVRAFSHVVPDLGVVLSIMSSLHASKRSRDAITPERNLRGVASNTTQALQSIDRDISSSLDYRRKPRDGVSSASAFYDTGTFAKSPFAGIPEALRPKPGRLSNTQERVYELESLITKDTREAEIQGVIAEVPEMILKCVFKSLYENVLNSIHIVSHLAILAAIRDVCKLVVKELTSWQRL</sequence>
<accession>A0ACC2MGC7</accession>
<evidence type="ECO:0000313" key="2">
    <source>
        <dbReference type="Proteomes" id="UP001234297"/>
    </source>
</evidence>
<reference evidence="1 2" key="1">
    <citation type="journal article" date="2022" name="Hortic Res">
        <title>A haplotype resolved chromosomal level avocado genome allows analysis of novel avocado genes.</title>
        <authorList>
            <person name="Nath O."/>
            <person name="Fletcher S.J."/>
            <person name="Hayward A."/>
            <person name="Shaw L.M."/>
            <person name="Masouleh A.K."/>
            <person name="Furtado A."/>
            <person name="Henry R.J."/>
            <person name="Mitter N."/>
        </authorList>
    </citation>
    <scope>NUCLEOTIDE SEQUENCE [LARGE SCALE GENOMIC DNA]</scope>
    <source>
        <strain evidence="2">cv. Hass</strain>
    </source>
</reference>
<evidence type="ECO:0000313" key="1">
    <source>
        <dbReference type="EMBL" id="KAJ8644752.1"/>
    </source>
</evidence>
<organism evidence="1 2">
    <name type="scientific">Persea americana</name>
    <name type="common">Avocado</name>
    <dbReference type="NCBI Taxonomy" id="3435"/>
    <lineage>
        <taxon>Eukaryota</taxon>
        <taxon>Viridiplantae</taxon>
        <taxon>Streptophyta</taxon>
        <taxon>Embryophyta</taxon>
        <taxon>Tracheophyta</taxon>
        <taxon>Spermatophyta</taxon>
        <taxon>Magnoliopsida</taxon>
        <taxon>Magnoliidae</taxon>
        <taxon>Laurales</taxon>
        <taxon>Lauraceae</taxon>
        <taxon>Persea</taxon>
    </lineage>
</organism>
<name>A0ACC2MGC7_PERAE</name>
<keyword evidence="2" id="KW-1185">Reference proteome</keyword>
<gene>
    <name evidence="1" type="ORF">MRB53_006500</name>
</gene>
<comment type="caution">
    <text evidence="1">The sequence shown here is derived from an EMBL/GenBank/DDBJ whole genome shotgun (WGS) entry which is preliminary data.</text>
</comment>